<feature type="domain" description="NADP-dependent oxidoreductase" evidence="4">
    <location>
        <begin position="14"/>
        <end position="293"/>
    </location>
</feature>
<dbReference type="InterPro" id="IPR036812">
    <property type="entry name" value="NAD(P)_OxRdtase_dom_sf"/>
</dbReference>
<dbReference type="GO" id="GO:0016491">
    <property type="term" value="F:oxidoreductase activity"/>
    <property type="evidence" value="ECO:0007669"/>
    <property type="project" value="UniProtKB-KW"/>
</dbReference>
<dbReference type="Gene3D" id="3.20.20.100">
    <property type="entry name" value="NADP-dependent oxidoreductase domain"/>
    <property type="match status" value="1"/>
</dbReference>
<dbReference type="PANTHER" id="PTHR43364:SF1">
    <property type="entry name" value="OXIDOREDUCTASE YDHF"/>
    <property type="match status" value="1"/>
</dbReference>
<reference evidence="5 6" key="1">
    <citation type="submission" date="2018-03" db="EMBL/GenBank/DDBJ databases">
        <title>Genomic Encyclopedia of Archaeal and Bacterial Type Strains, Phase II (KMG-II): from individual species to whole genera.</title>
        <authorList>
            <person name="Goeker M."/>
        </authorList>
    </citation>
    <scope>NUCLEOTIDE SEQUENCE [LARGE SCALE GENOMIC DNA]</scope>
    <source>
        <strain evidence="5 6">DSM 28229</strain>
    </source>
</reference>
<dbReference type="Pfam" id="PF00248">
    <property type="entry name" value="Aldo_ket_red"/>
    <property type="match status" value="1"/>
</dbReference>
<dbReference type="InterPro" id="IPR020471">
    <property type="entry name" value="AKR"/>
</dbReference>
<dbReference type="GO" id="GO:0005829">
    <property type="term" value="C:cytosol"/>
    <property type="evidence" value="ECO:0007669"/>
    <property type="project" value="TreeGrafter"/>
</dbReference>
<evidence type="ECO:0000256" key="1">
    <source>
        <dbReference type="ARBA" id="ARBA00022857"/>
    </source>
</evidence>
<dbReference type="RefSeq" id="WP_109621102.1">
    <property type="nucleotide sequence ID" value="NZ_QGDO01000006.1"/>
</dbReference>
<dbReference type="PANTHER" id="PTHR43364">
    <property type="entry name" value="NADH-SPECIFIC METHYLGLYOXAL REDUCTASE-RELATED"/>
    <property type="match status" value="1"/>
</dbReference>
<protein>
    <submittedName>
        <fullName evidence="5">Putative oxidoreductase</fullName>
    </submittedName>
</protein>
<name>A0A315Z760_SEDFL</name>
<evidence type="ECO:0000313" key="6">
    <source>
        <dbReference type="Proteomes" id="UP000245535"/>
    </source>
</evidence>
<keyword evidence="2" id="KW-0560">Oxidoreductase</keyword>
<evidence type="ECO:0000256" key="2">
    <source>
        <dbReference type="ARBA" id="ARBA00023002"/>
    </source>
</evidence>
<dbReference type="FunFam" id="3.20.20.100:FF:000008">
    <property type="entry name" value="Aldo/keto reductase family oxidoreductase"/>
    <property type="match status" value="1"/>
</dbReference>
<evidence type="ECO:0000256" key="3">
    <source>
        <dbReference type="ARBA" id="ARBA00038157"/>
    </source>
</evidence>
<dbReference type="AlphaFoldDB" id="A0A315Z760"/>
<dbReference type="Proteomes" id="UP000245535">
    <property type="component" value="Unassembled WGS sequence"/>
</dbReference>
<dbReference type="PRINTS" id="PR00069">
    <property type="entry name" value="ALDKETRDTASE"/>
</dbReference>
<evidence type="ECO:0000313" key="5">
    <source>
        <dbReference type="EMBL" id="PWJ39245.1"/>
    </source>
</evidence>
<keyword evidence="6" id="KW-1185">Reference proteome</keyword>
<comment type="similarity">
    <text evidence="3">Belongs to the aldo/keto reductase family. Aldo/keto reductase 2 subfamily.</text>
</comment>
<dbReference type="InterPro" id="IPR023210">
    <property type="entry name" value="NADP_OxRdtase_dom"/>
</dbReference>
<comment type="caution">
    <text evidence="5">The sequence shown here is derived from an EMBL/GenBank/DDBJ whole genome shotgun (WGS) entry which is preliminary data.</text>
</comment>
<dbReference type="EMBL" id="QGDO01000006">
    <property type="protein sequence ID" value="PWJ39245.1"/>
    <property type="molecule type" value="Genomic_DNA"/>
</dbReference>
<dbReference type="SUPFAM" id="SSF51430">
    <property type="entry name" value="NAD(P)-linked oxidoreductase"/>
    <property type="match status" value="1"/>
</dbReference>
<sequence length="300" mass="33750">MKTKLSANGPLLSKIATGVWKWGEWGSNFSTTEIEKLIQASLEAGISTFDHADIYGNYGCEALFGEVLKANPSLRNEMEIVTKCGIKLISENRPSHKIKSYDTSKEHILFSVENSLKNLATDHIDLLLIHRPSPLMHPDEMAEAFTELKDSGKVLHFGVSNFTPSQFDMLNSRVELVTNQIEISALHRDPFLDGTLDKCLEKSIKPMAWSPLGSGRIFTDKEAEDVVRVRKVLTELSEKYDASFDQLLFAWLFKHPSQIIPILGTGKTERIQSAADALKINMDQEDWFRIWEAAEGNEVP</sequence>
<keyword evidence="1" id="KW-0521">NADP</keyword>
<gene>
    <name evidence="5" type="ORF">BC781_106146</name>
</gene>
<organism evidence="5 6">
    <name type="scientific">Sediminitomix flava</name>
    <dbReference type="NCBI Taxonomy" id="379075"/>
    <lineage>
        <taxon>Bacteria</taxon>
        <taxon>Pseudomonadati</taxon>
        <taxon>Bacteroidota</taxon>
        <taxon>Cytophagia</taxon>
        <taxon>Cytophagales</taxon>
        <taxon>Flammeovirgaceae</taxon>
        <taxon>Sediminitomix</taxon>
    </lineage>
</organism>
<proteinExistence type="inferred from homology"/>
<dbReference type="InterPro" id="IPR050523">
    <property type="entry name" value="AKR_Detox_Biosynth"/>
</dbReference>
<dbReference type="OrthoDB" id="9773828at2"/>
<evidence type="ECO:0000259" key="4">
    <source>
        <dbReference type="Pfam" id="PF00248"/>
    </source>
</evidence>
<accession>A0A315Z760</accession>
<dbReference type="CDD" id="cd19092">
    <property type="entry name" value="AKR_BsYcsN_EcYdhF-like"/>
    <property type="match status" value="1"/>
</dbReference>